<evidence type="ECO:0000313" key="10">
    <source>
        <dbReference type="EMBL" id="KAG9066411.1"/>
    </source>
</evidence>
<evidence type="ECO:0000256" key="8">
    <source>
        <dbReference type="SAM" id="MobiDB-lite"/>
    </source>
</evidence>
<evidence type="ECO:0000256" key="4">
    <source>
        <dbReference type="ARBA" id="ARBA00023175"/>
    </source>
</evidence>
<dbReference type="FunFam" id="3.40.850.10:FF:000170">
    <property type="entry name" value="Kinesin-like protein"/>
    <property type="match status" value="1"/>
</dbReference>
<dbReference type="GO" id="GO:0008017">
    <property type="term" value="F:microtubule binding"/>
    <property type="evidence" value="ECO:0007669"/>
    <property type="project" value="InterPro"/>
</dbReference>
<feature type="binding site" evidence="5">
    <location>
        <begin position="217"/>
        <end position="224"/>
    </location>
    <ligand>
        <name>ATP</name>
        <dbReference type="ChEBI" id="CHEBI:30616"/>
    </ligand>
</feature>
<dbReference type="InterPro" id="IPR036961">
    <property type="entry name" value="Kinesin_motor_dom_sf"/>
</dbReference>
<feature type="region of interest" description="Disordered" evidence="8">
    <location>
        <begin position="1"/>
        <end position="129"/>
    </location>
</feature>
<dbReference type="OrthoDB" id="3176171at2759"/>
<feature type="compositionally biased region" description="Low complexity" evidence="8">
    <location>
        <begin position="103"/>
        <end position="118"/>
    </location>
</feature>
<dbReference type="PANTHER" id="PTHR47968">
    <property type="entry name" value="CENTROMERE PROTEIN E"/>
    <property type="match status" value="1"/>
</dbReference>
<evidence type="ECO:0000256" key="2">
    <source>
        <dbReference type="ARBA" id="ARBA00022840"/>
    </source>
</evidence>
<dbReference type="SMART" id="SM00129">
    <property type="entry name" value="KISc"/>
    <property type="match status" value="1"/>
</dbReference>
<evidence type="ECO:0000256" key="6">
    <source>
        <dbReference type="RuleBase" id="RU000394"/>
    </source>
</evidence>
<feature type="region of interest" description="Disordered" evidence="8">
    <location>
        <begin position="501"/>
        <end position="535"/>
    </location>
</feature>
<evidence type="ECO:0000256" key="7">
    <source>
        <dbReference type="SAM" id="Coils"/>
    </source>
</evidence>
<keyword evidence="11" id="KW-1185">Reference proteome</keyword>
<evidence type="ECO:0000256" key="5">
    <source>
        <dbReference type="PROSITE-ProRule" id="PRU00283"/>
    </source>
</evidence>
<sequence length="885" mass="97375">MMYASPRPPSRPLPQGGQLPKPTGSSSGLLTPQNHHIGLRTPTTTTSTPSPGTTTNLRKISVSYPTTTTQPVLPPLAAQQATHASPASSSPHLDPQSSTPVMATTTPTAAAASTTATANPPGGSKTENVTVTVRIRPFSSSELKVAGGPTDVWTVGDTGSSIAYTDDYAVQARRVAVDYKYDHALTGSDNELIYNTSVKDLVLSAMEGYNGTVFAYGQTSSGKTYTMSGNESQPGITPRAVEDVFKYIRENSDREFLLRVSYLEIYNESIRDLLSPEAIDLRIHEDKRRGVYVSPLKEEIVTAPSQVMRIIERGDYQRHVSSTDFNAHSSRSHSIFQIVIESRDRSPATAGSPTARKPGSKSASAVRVSQLNLIDLAGSEKASSNEERRKEGAFINKSLLTLGTVISKLTEEKGAHIPYRDSKLTRILQSSLNGSARVSVICTISPSYLNVEESNNTLKFAARVKKIVTKAQTNQVMDDKALLEKYRREISELKAQLMLTAGDGSASSGPGNGAAPSGPQQAELSSLLQKERRKHEEEMVEMNMVRNALKERIDHLTKLILTSSSVHTKGAGAPDPPTARYTVETSADGTVMEFPKEIESRLARKDTILKELQLELESQQEKMVLMKTALEKAVKGDSVDLEKTLAKVENMDEHNPPREKFLNEKRASIMNIKNLEEFDGVDGGDLAALKALQQQHRALQRLDSRESGKSVQAIEDEEEDEELMDTPWNRAELQSLRQAKRELEIVVMDQERKLEDMVAFEDSDEFRELIIEMEEQREKIVAMEEEREGFRIMITELRNTIRKMEIAGPPSSHGSSNNGSSAASSAASTMAAAAAARIREVEYVAQKERRLRMEEQTHNMGRIASLEAELTMLKAELSVRNLADF</sequence>
<dbReference type="InterPro" id="IPR019821">
    <property type="entry name" value="Kinesin_motor_CS"/>
</dbReference>
<dbReference type="InterPro" id="IPR001752">
    <property type="entry name" value="Kinesin_motor_dom"/>
</dbReference>
<comment type="similarity">
    <text evidence="5 6">Belongs to the TRAFAC class myosin-kinesin ATPase superfamily. Kinesin family.</text>
</comment>
<keyword evidence="3 7" id="KW-0175">Coiled coil</keyword>
<evidence type="ECO:0000259" key="9">
    <source>
        <dbReference type="PROSITE" id="PS50067"/>
    </source>
</evidence>
<feature type="compositionally biased region" description="Low complexity" evidence="8">
    <location>
        <begin position="65"/>
        <end position="92"/>
    </location>
</feature>
<feature type="coiled-coil region" evidence="7">
    <location>
        <begin position="733"/>
        <end position="793"/>
    </location>
</feature>
<feature type="region of interest" description="Disordered" evidence="8">
    <location>
        <begin position="343"/>
        <end position="366"/>
    </location>
</feature>
<comment type="caution">
    <text evidence="10">The sequence shown here is derived from an EMBL/GenBank/DDBJ whole genome shotgun (WGS) entry which is preliminary data.</text>
</comment>
<dbReference type="GO" id="GO:0007018">
    <property type="term" value="P:microtubule-based movement"/>
    <property type="evidence" value="ECO:0007669"/>
    <property type="project" value="InterPro"/>
</dbReference>
<feature type="compositionally biased region" description="Pro residues" evidence="8">
    <location>
        <begin position="1"/>
        <end position="12"/>
    </location>
</feature>
<dbReference type="PRINTS" id="PR00380">
    <property type="entry name" value="KINESINHEAVY"/>
</dbReference>
<dbReference type="PANTHER" id="PTHR47968:SF75">
    <property type="entry name" value="CENTROMERE-ASSOCIATED PROTEIN E"/>
    <property type="match status" value="1"/>
</dbReference>
<accession>A0A9P7XSM5</accession>
<dbReference type="PROSITE" id="PS50067">
    <property type="entry name" value="KINESIN_MOTOR_2"/>
    <property type="match status" value="1"/>
</dbReference>
<dbReference type="Gene3D" id="3.40.850.10">
    <property type="entry name" value="Kinesin motor domain"/>
    <property type="match status" value="1"/>
</dbReference>
<proteinExistence type="inferred from homology"/>
<feature type="region of interest" description="Disordered" evidence="8">
    <location>
        <begin position="700"/>
        <end position="722"/>
    </location>
</feature>
<dbReference type="Proteomes" id="UP000707451">
    <property type="component" value="Unassembled WGS sequence"/>
</dbReference>
<dbReference type="InterPro" id="IPR027640">
    <property type="entry name" value="Kinesin-like_fam"/>
</dbReference>
<dbReference type="InterPro" id="IPR027417">
    <property type="entry name" value="P-loop_NTPase"/>
</dbReference>
<dbReference type="PROSITE" id="PS00411">
    <property type="entry name" value="KINESIN_MOTOR_1"/>
    <property type="match status" value="1"/>
</dbReference>
<dbReference type="GO" id="GO:0003777">
    <property type="term" value="F:microtubule motor activity"/>
    <property type="evidence" value="ECO:0007669"/>
    <property type="project" value="InterPro"/>
</dbReference>
<keyword evidence="1 5" id="KW-0547">Nucleotide-binding</keyword>
<feature type="compositionally biased region" description="Low complexity" evidence="8">
    <location>
        <begin position="41"/>
        <end position="55"/>
    </location>
</feature>
<evidence type="ECO:0000256" key="3">
    <source>
        <dbReference type="ARBA" id="ARBA00023054"/>
    </source>
</evidence>
<protein>
    <recommendedName>
        <fullName evidence="6">Kinesin-like protein</fullName>
    </recommendedName>
</protein>
<dbReference type="SUPFAM" id="SSF52540">
    <property type="entry name" value="P-loop containing nucleoside triphosphate hydrolases"/>
    <property type="match status" value="1"/>
</dbReference>
<dbReference type="GO" id="GO:0005874">
    <property type="term" value="C:microtubule"/>
    <property type="evidence" value="ECO:0007669"/>
    <property type="project" value="UniProtKB-KW"/>
</dbReference>
<feature type="compositionally biased region" description="Polar residues" evidence="8">
    <location>
        <begin position="23"/>
        <end position="34"/>
    </location>
</feature>
<reference evidence="10" key="1">
    <citation type="submission" date="2021-06" db="EMBL/GenBank/DDBJ databases">
        <title>Genome Sequence of Mortierella hyaline Strain SCG-10, a Cold-Adapted, Nitrate-Reducing Fungus Isolated from Soil in Minnesota, USA.</title>
        <authorList>
            <person name="Aldossari N."/>
        </authorList>
    </citation>
    <scope>NUCLEOTIDE SEQUENCE</scope>
    <source>
        <strain evidence="10">SCG-10</strain>
    </source>
</reference>
<keyword evidence="2 5" id="KW-0067">ATP-binding</keyword>
<dbReference type="CDD" id="cd01374">
    <property type="entry name" value="KISc_CENP_E"/>
    <property type="match status" value="1"/>
</dbReference>
<evidence type="ECO:0000313" key="11">
    <source>
        <dbReference type="Proteomes" id="UP000707451"/>
    </source>
</evidence>
<dbReference type="AlphaFoldDB" id="A0A9P7XSM5"/>
<evidence type="ECO:0000256" key="1">
    <source>
        <dbReference type="ARBA" id="ARBA00022741"/>
    </source>
</evidence>
<feature type="coiled-coil region" evidence="7">
    <location>
        <begin position="602"/>
        <end position="629"/>
    </location>
</feature>
<organism evidence="10 11">
    <name type="scientific">Linnemannia hyalina</name>
    <dbReference type="NCBI Taxonomy" id="64524"/>
    <lineage>
        <taxon>Eukaryota</taxon>
        <taxon>Fungi</taxon>
        <taxon>Fungi incertae sedis</taxon>
        <taxon>Mucoromycota</taxon>
        <taxon>Mortierellomycotina</taxon>
        <taxon>Mortierellomycetes</taxon>
        <taxon>Mortierellales</taxon>
        <taxon>Mortierellaceae</taxon>
        <taxon>Linnemannia</taxon>
    </lineage>
</organism>
<dbReference type="GO" id="GO:0005524">
    <property type="term" value="F:ATP binding"/>
    <property type="evidence" value="ECO:0007669"/>
    <property type="project" value="UniProtKB-UniRule"/>
</dbReference>
<dbReference type="Pfam" id="PF00225">
    <property type="entry name" value="Kinesin"/>
    <property type="match status" value="1"/>
</dbReference>
<dbReference type="EMBL" id="JAHRHY010000010">
    <property type="protein sequence ID" value="KAG9066411.1"/>
    <property type="molecule type" value="Genomic_DNA"/>
</dbReference>
<feature type="compositionally biased region" description="Low complexity" evidence="8">
    <location>
        <begin position="501"/>
        <end position="519"/>
    </location>
</feature>
<keyword evidence="4 5" id="KW-0505">Motor protein</keyword>
<feature type="domain" description="Kinesin motor" evidence="9">
    <location>
        <begin position="128"/>
        <end position="467"/>
    </location>
</feature>
<keyword evidence="6" id="KW-0493">Microtubule</keyword>
<gene>
    <name evidence="10" type="ORF">KI688_001637</name>
</gene>
<name>A0A9P7XSM5_9FUNG</name>